<dbReference type="Proteomes" id="UP001057375">
    <property type="component" value="Unassembled WGS sequence"/>
</dbReference>
<evidence type="ECO:0000313" key="1">
    <source>
        <dbReference type="EMBL" id="GKT34546.1"/>
    </source>
</evidence>
<sequence>MSRSVKIVLAGFEDHSIEPVFIHRGFIGSIPIPRDSPTVQPPSIAGIEGRNENFEKSDERYDLSSNAQKMITQPFITSEKYTHISIPFESSVPIKGAYIYDQDHGQYLTLTLTSSKREKISKKYAPTLGESSWYFLPIGLSDVIRCEITGQGWLQGLQGVDRDFSLQSLFFVREETPEEFDTRVAKEKVLEELWAEASLEKIQLIQKERKPRRPIPVNFTPSKVLPSFLAVKATDEAVCKGSDGYDISSKVQAMLREENFGVLLSHISIPFPTPSTLKGAYICTHKNFGSPSLLFTFTDCDGKKTYKKYDFTRPESWEFEWDFLPIDLDNVVLCEVQGKGTWFDKYSRNFLISSLMFSSANVGEQCVQDMQRLAEIAMQLIMGTVLSEDSSESE</sequence>
<proteinExistence type="predicted"/>
<evidence type="ECO:0000313" key="2">
    <source>
        <dbReference type="Proteomes" id="UP001057375"/>
    </source>
</evidence>
<dbReference type="EMBL" id="BQXS01010829">
    <property type="protein sequence ID" value="GKT34546.1"/>
    <property type="molecule type" value="Genomic_DNA"/>
</dbReference>
<gene>
    <name evidence="1" type="ORF">ADUPG1_007884</name>
</gene>
<organism evidence="1 2">
    <name type="scientific">Aduncisulcus paluster</name>
    <dbReference type="NCBI Taxonomy" id="2918883"/>
    <lineage>
        <taxon>Eukaryota</taxon>
        <taxon>Metamonada</taxon>
        <taxon>Carpediemonas-like organisms</taxon>
        <taxon>Aduncisulcus</taxon>
    </lineage>
</organism>
<keyword evidence="2" id="KW-1185">Reference proteome</keyword>
<accession>A0ABQ5KRD5</accession>
<reference evidence="1" key="1">
    <citation type="submission" date="2022-03" db="EMBL/GenBank/DDBJ databases">
        <title>Draft genome sequence of Aduncisulcus paluster, a free-living microaerophilic Fornicata.</title>
        <authorList>
            <person name="Yuyama I."/>
            <person name="Kume K."/>
            <person name="Tamura T."/>
            <person name="Inagaki Y."/>
            <person name="Hashimoto T."/>
        </authorList>
    </citation>
    <scope>NUCLEOTIDE SEQUENCE</scope>
    <source>
        <strain evidence="1">NY0171</strain>
    </source>
</reference>
<protein>
    <submittedName>
        <fullName evidence="1">Uncharacterized protein</fullName>
    </submittedName>
</protein>
<comment type="caution">
    <text evidence="1">The sequence shown here is derived from an EMBL/GenBank/DDBJ whole genome shotgun (WGS) entry which is preliminary data.</text>
</comment>
<name>A0ABQ5KRD5_9EUKA</name>